<dbReference type="EMBL" id="LAZR01027970">
    <property type="protein sequence ID" value="KKL64030.1"/>
    <property type="molecule type" value="Genomic_DNA"/>
</dbReference>
<dbReference type="AlphaFoldDB" id="A0A0F9G382"/>
<sequence>MADEFRPKFGAWKSCVITQATEDQLSAEVDLGYDFTHINVLVPTITSAGISARISNVKGGTFYPVYDWIDSDADTDVLQLTLAETTSKAITLKIGSARHIKIHSSNAQSGNVTFLVRGANL</sequence>
<evidence type="ECO:0000313" key="1">
    <source>
        <dbReference type="EMBL" id="KKL64030.1"/>
    </source>
</evidence>
<comment type="caution">
    <text evidence="1">The sequence shown here is derived from an EMBL/GenBank/DDBJ whole genome shotgun (WGS) entry which is preliminary data.</text>
</comment>
<proteinExistence type="predicted"/>
<organism evidence="1">
    <name type="scientific">marine sediment metagenome</name>
    <dbReference type="NCBI Taxonomy" id="412755"/>
    <lineage>
        <taxon>unclassified sequences</taxon>
        <taxon>metagenomes</taxon>
        <taxon>ecological metagenomes</taxon>
    </lineage>
</organism>
<accession>A0A0F9G382</accession>
<gene>
    <name evidence="1" type="ORF">LCGC14_2169150</name>
</gene>
<name>A0A0F9G382_9ZZZZ</name>
<protein>
    <submittedName>
        <fullName evidence="1">Uncharacterized protein</fullName>
    </submittedName>
</protein>
<reference evidence="1" key="1">
    <citation type="journal article" date="2015" name="Nature">
        <title>Complex archaea that bridge the gap between prokaryotes and eukaryotes.</title>
        <authorList>
            <person name="Spang A."/>
            <person name="Saw J.H."/>
            <person name="Jorgensen S.L."/>
            <person name="Zaremba-Niedzwiedzka K."/>
            <person name="Martijn J."/>
            <person name="Lind A.E."/>
            <person name="van Eijk R."/>
            <person name="Schleper C."/>
            <person name="Guy L."/>
            <person name="Ettema T.J."/>
        </authorList>
    </citation>
    <scope>NUCLEOTIDE SEQUENCE</scope>
</reference>